<dbReference type="GO" id="GO:0005737">
    <property type="term" value="C:cytoplasm"/>
    <property type="evidence" value="ECO:0007669"/>
    <property type="project" value="TreeGrafter"/>
</dbReference>
<evidence type="ECO:0000313" key="8">
    <source>
        <dbReference type="Proteomes" id="UP000638648"/>
    </source>
</evidence>
<protein>
    <submittedName>
        <fullName evidence="7">3-phenylpropionate/trans-cinnamate dioxygenase ferredoxin reductase subunit</fullName>
        <ecNumber evidence="7">1.18.1.3</ecNumber>
    </submittedName>
</protein>
<dbReference type="PANTHER" id="PTHR43557:SF2">
    <property type="entry name" value="RIESKE DOMAIN-CONTAINING PROTEIN-RELATED"/>
    <property type="match status" value="1"/>
</dbReference>
<dbReference type="InterPro" id="IPR016156">
    <property type="entry name" value="FAD/NAD-linked_Rdtase_dimer_sf"/>
</dbReference>
<dbReference type="PRINTS" id="PR00469">
    <property type="entry name" value="PNDRDTASEII"/>
</dbReference>
<dbReference type="InterPro" id="IPR036188">
    <property type="entry name" value="FAD/NAD-bd_sf"/>
</dbReference>
<dbReference type="GO" id="GO:0016651">
    <property type="term" value="F:oxidoreductase activity, acting on NAD(P)H"/>
    <property type="evidence" value="ECO:0007669"/>
    <property type="project" value="TreeGrafter"/>
</dbReference>
<dbReference type="Pfam" id="PF14759">
    <property type="entry name" value="Reductase_C"/>
    <property type="match status" value="1"/>
</dbReference>
<name>A0A927N337_9ACTN</name>
<comment type="caution">
    <text evidence="7">The sequence shown here is derived from an EMBL/GenBank/DDBJ whole genome shotgun (WGS) entry which is preliminary data.</text>
</comment>
<keyword evidence="7" id="KW-0223">Dioxygenase</keyword>
<evidence type="ECO:0000256" key="4">
    <source>
        <dbReference type="ARBA" id="ARBA00023002"/>
    </source>
</evidence>
<dbReference type="PANTHER" id="PTHR43557">
    <property type="entry name" value="APOPTOSIS-INDUCING FACTOR 1"/>
    <property type="match status" value="1"/>
</dbReference>
<comment type="cofactor">
    <cofactor evidence="1">
        <name>FAD</name>
        <dbReference type="ChEBI" id="CHEBI:57692"/>
    </cofactor>
</comment>
<dbReference type="InterPro" id="IPR028202">
    <property type="entry name" value="Reductase_C"/>
</dbReference>
<evidence type="ECO:0000313" key="7">
    <source>
        <dbReference type="EMBL" id="MBE1610852.1"/>
    </source>
</evidence>
<evidence type="ECO:0000256" key="3">
    <source>
        <dbReference type="ARBA" id="ARBA00022827"/>
    </source>
</evidence>
<keyword evidence="8" id="KW-1185">Reference proteome</keyword>
<keyword evidence="3" id="KW-0274">FAD</keyword>
<dbReference type="Pfam" id="PF07992">
    <property type="entry name" value="Pyr_redox_2"/>
    <property type="match status" value="1"/>
</dbReference>
<reference evidence="7" key="1">
    <citation type="submission" date="2020-10" db="EMBL/GenBank/DDBJ databases">
        <title>Sequencing the genomes of 1000 actinobacteria strains.</title>
        <authorList>
            <person name="Klenk H.-P."/>
        </authorList>
    </citation>
    <scope>NUCLEOTIDE SEQUENCE</scope>
    <source>
        <strain evidence="7">DSM 45354</strain>
    </source>
</reference>
<keyword evidence="4 7" id="KW-0560">Oxidoreductase</keyword>
<dbReference type="Proteomes" id="UP000638648">
    <property type="component" value="Unassembled WGS sequence"/>
</dbReference>
<keyword evidence="2" id="KW-0285">Flavoprotein</keyword>
<dbReference type="RefSeq" id="WP_192754162.1">
    <property type="nucleotide sequence ID" value="NZ_BAABJL010000250.1"/>
</dbReference>
<evidence type="ECO:0000256" key="1">
    <source>
        <dbReference type="ARBA" id="ARBA00001974"/>
    </source>
</evidence>
<sequence>MERVVVVGAGLAGLRTVIALRDLGYAGELTMLGAEPYAPYDRPPLSKAILVGKSDGSSLPFDPAGLKVDFRAAVRATGLREGTLETDAGDLGYDGLILATGAEPVRLPGEGARYLRTRDDALALRAALVPDASVVIVGAGWIGAEVATAARGHGCRVTVVEQASTPVSHALPPEVARHLAPWYAEAGAELLLGERVAAVHPDAVDLADGRRLAADVVVVGVGVRPATGWLTGSGLDLAGGVAVGADLRASLPGVLAVGDVAARWSPRYDARIRGEHWDDALRGPLVAATNLAGGDATYDPVPYVWSEQFGRMVQYAGLSAAGARWVWRGDPSADARWSVFSLTLDNRIAALLAVDQPRDFVQGRRLADSGAVIDPVLLANPTVSVKMSVAGSAE</sequence>
<gene>
    <name evidence="7" type="ORF">HEB94_007700</name>
</gene>
<evidence type="ECO:0000256" key="2">
    <source>
        <dbReference type="ARBA" id="ARBA00022630"/>
    </source>
</evidence>
<dbReference type="AlphaFoldDB" id="A0A927N337"/>
<accession>A0A927N337</accession>
<dbReference type="GO" id="GO:0051213">
    <property type="term" value="F:dioxygenase activity"/>
    <property type="evidence" value="ECO:0007669"/>
    <property type="project" value="UniProtKB-KW"/>
</dbReference>
<dbReference type="EMBL" id="JADBEM010000001">
    <property type="protein sequence ID" value="MBE1610852.1"/>
    <property type="molecule type" value="Genomic_DNA"/>
</dbReference>
<evidence type="ECO:0000259" key="6">
    <source>
        <dbReference type="Pfam" id="PF14759"/>
    </source>
</evidence>
<dbReference type="PRINTS" id="PR00368">
    <property type="entry name" value="FADPNR"/>
</dbReference>
<dbReference type="SUPFAM" id="SSF51905">
    <property type="entry name" value="FAD/NAD(P)-binding domain"/>
    <property type="match status" value="1"/>
</dbReference>
<proteinExistence type="predicted"/>
<dbReference type="Gene3D" id="3.30.390.30">
    <property type="match status" value="1"/>
</dbReference>
<dbReference type="InterPro" id="IPR050446">
    <property type="entry name" value="FAD-oxidoreductase/Apoptosis"/>
</dbReference>
<feature type="domain" description="Reductase C-terminal" evidence="6">
    <location>
        <begin position="303"/>
        <end position="386"/>
    </location>
</feature>
<dbReference type="Gene3D" id="3.50.50.60">
    <property type="entry name" value="FAD/NAD(P)-binding domain"/>
    <property type="match status" value="2"/>
</dbReference>
<dbReference type="GO" id="GO:0008860">
    <property type="term" value="F:ferredoxin-NAD+ reductase activity"/>
    <property type="evidence" value="ECO:0007669"/>
    <property type="project" value="UniProtKB-EC"/>
</dbReference>
<dbReference type="EC" id="1.18.1.3" evidence="7"/>
<organism evidence="7 8">
    <name type="scientific">Actinopolymorpha pittospori</name>
    <dbReference type="NCBI Taxonomy" id="648752"/>
    <lineage>
        <taxon>Bacteria</taxon>
        <taxon>Bacillati</taxon>
        <taxon>Actinomycetota</taxon>
        <taxon>Actinomycetes</taxon>
        <taxon>Propionibacteriales</taxon>
        <taxon>Actinopolymorphaceae</taxon>
        <taxon>Actinopolymorpha</taxon>
    </lineage>
</organism>
<dbReference type="SUPFAM" id="SSF55424">
    <property type="entry name" value="FAD/NAD-linked reductases, dimerisation (C-terminal) domain"/>
    <property type="match status" value="1"/>
</dbReference>
<evidence type="ECO:0000259" key="5">
    <source>
        <dbReference type="Pfam" id="PF07992"/>
    </source>
</evidence>
<feature type="domain" description="FAD/NAD(P)-binding" evidence="5">
    <location>
        <begin position="3"/>
        <end position="265"/>
    </location>
</feature>
<dbReference type="InterPro" id="IPR023753">
    <property type="entry name" value="FAD/NAD-binding_dom"/>
</dbReference>